<organism evidence="4 5">
    <name type="scientific">Aplosporella prunicola CBS 121167</name>
    <dbReference type="NCBI Taxonomy" id="1176127"/>
    <lineage>
        <taxon>Eukaryota</taxon>
        <taxon>Fungi</taxon>
        <taxon>Dikarya</taxon>
        <taxon>Ascomycota</taxon>
        <taxon>Pezizomycotina</taxon>
        <taxon>Dothideomycetes</taxon>
        <taxon>Dothideomycetes incertae sedis</taxon>
        <taxon>Botryosphaeriales</taxon>
        <taxon>Aplosporellaceae</taxon>
        <taxon>Aplosporella</taxon>
    </lineage>
</organism>
<dbReference type="OrthoDB" id="339764at2759"/>
<proteinExistence type="predicted"/>
<dbReference type="PANTHER" id="PTHR11496">
    <property type="entry name" value="ALCOHOL DEHYDROGENASE"/>
    <property type="match status" value="1"/>
</dbReference>
<keyword evidence="5" id="KW-1185">Reference proteome</keyword>
<gene>
    <name evidence="4" type="ORF">K452DRAFT_228075</name>
</gene>
<dbReference type="InterPro" id="IPR056798">
    <property type="entry name" value="ADH_Fe_C"/>
</dbReference>
<dbReference type="AlphaFoldDB" id="A0A6A6BC48"/>
<dbReference type="CDD" id="cd08192">
    <property type="entry name" value="MAR-like"/>
    <property type="match status" value="1"/>
</dbReference>
<evidence type="ECO:0000313" key="5">
    <source>
        <dbReference type="Proteomes" id="UP000799438"/>
    </source>
</evidence>
<dbReference type="GeneID" id="54294432"/>
<dbReference type="RefSeq" id="XP_033397491.1">
    <property type="nucleotide sequence ID" value="XM_033536936.1"/>
</dbReference>
<dbReference type="SUPFAM" id="SSF56796">
    <property type="entry name" value="Dehydroquinate synthase-like"/>
    <property type="match status" value="1"/>
</dbReference>
<dbReference type="InterPro" id="IPR039697">
    <property type="entry name" value="Alcohol_dehydrogenase_Fe"/>
</dbReference>
<feature type="domain" description="Alcohol dehydrogenase iron-type/glycerol dehydrogenase GldA" evidence="2">
    <location>
        <begin position="27"/>
        <end position="192"/>
    </location>
</feature>
<dbReference type="InterPro" id="IPR001670">
    <property type="entry name" value="ADH_Fe/GldA"/>
</dbReference>
<protein>
    <submittedName>
        <fullName evidence="4">Uncharacterized protein</fullName>
    </submittedName>
</protein>
<dbReference type="PANTHER" id="PTHR11496:SF107">
    <property type="entry name" value="ALCOHOL DEHYDROGENASE, PUTATIVE (AFU_ORTHOLOGUE AFUA_1G06800)-RELATED"/>
    <property type="match status" value="1"/>
</dbReference>
<name>A0A6A6BC48_9PEZI</name>
<dbReference type="Pfam" id="PF25137">
    <property type="entry name" value="ADH_Fe_C"/>
    <property type="match status" value="1"/>
</dbReference>
<keyword evidence="1" id="KW-0560">Oxidoreductase</keyword>
<dbReference type="Proteomes" id="UP000799438">
    <property type="component" value="Unassembled WGS sequence"/>
</dbReference>
<reference evidence="4" key="1">
    <citation type="journal article" date="2020" name="Stud. Mycol.">
        <title>101 Dothideomycetes genomes: a test case for predicting lifestyles and emergence of pathogens.</title>
        <authorList>
            <person name="Haridas S."/>
            <person name="Albert R."/>
            <person name="Binder M."/>
            <person name="Bloem J."/>
            <person name="Labutti K."/>
            <person name="Salamov A."/>
            <person name="Andreopoulos B."/>
            <person name="Baker S."/>
            <person name="Barry K."/>
            <person name="Bills G."/>
            <person name="Bluhm B."/>
            <person name="Cannon C."/>
            <person name="Castanera R."/>
            <person name="Culley D."/>
            <person name="Daum C."/>
            <person name="Ezra D."/>
            <person name="Gonzalez J."/>
            <person name="Henrissat B."/>
            <person name="Kuo A."/>
            <person name="Liang C."/>
            <person name="Lipzen A."/>
            <person name="Lutzoni F."/>
            <person name="Magnuson J."/>
            <person name="Mondo S."/>
            <person name="Nolan M."/>
            <person name="Ohm R."/>
            <person name="Pangilinan J."/>
            <person name="Park H.-J."/>
            <person name="Ramirez L."/>
            <person name="Alfaro M."/>
            <person name="Sun H."/>
            <person name="Tritt A."/>
            <person name="Yoshinaga Y."/>
            <person name="Zwiers L.-H."/>
            <person name="Turgeon B."/>
            <person name="Goodwin S."/>
            <person name="Spatafora J."/>
            <person name="Crous P."/>
            <person name="Grigoriev I."/>
        </authorList>
    </citation>
    <scope>NUCLEOTIDE SEQUENCE</scope>
    <source>
        <strain evidence="4">CBS 121167</strain>
    </source>
</reference>
<accession>A0A6A6BC48</accession>
<evidence type="ECO:0000259" key="3">
    <source>
        <dbReference type="Pfam" id="PF25137"/>
    </source>
</evidence>
<feature type="domain" description="Fe-containing alcohol dehydrogenase-like C-terminal" evidence="3">
    <location>
        <begin position="206"/>
        <end position="414"/>
    </location>
</feature>
<evidence type="ECO:0000256" key="1">
    <source>
        <dbReference type="ARBA" id="ARBA00023002"/>
    </source>
</evidence>
<dbReference type="GO" id="GO:0005739">
    <property type="term" value="C:mitochondrion"/>
    <property type="evidence" value="ECO:0007669"/>
    <property type="project" value="TreeGrafter"/>
</dbReference>
<dbReference type="GO" id="GO:0004022">
    <property type="term" value="F:alcohol dehydrogenase (NAD+) activity"/>
    <property type="evidence" value="ECO:0007669"/>
    <property type="project" value="TreeGrafter"/>
</dbReference>
<dbReference type="EMBL" id="ML995486">
    <property type="protein sequence ID" value="KAF2141779.1"/>
    <property type="molecule type" value="Genomic_DNA"/>
</dbReference>
<evidence type="ECO:0000259" key="2">
    <source>
        <dbReference type="Pfam" id="PF00465"/>
    </source>
</evidence>
<dbReference type="Gene3D" id="1.20.1090.10">
    <property type="entry name" value="Dehydroquinate synthase-like - alpha domain"/>
    <property type="match status" value="1"/>
</dbReference>
<dbReference type="GO" id="GO:0046872">
    <property type="term" value="F:metal ion binding"/>
    <property type="evidence" value="ECO:0007669"/>
    <property type="project" value="InterPro"/>
</dbReference>
<dbReference type="Pfam" id="PF00465">
    <property type="entry name" value="Fe-ADH"/>
    <property type="match status" value="1"/>
</dbReference>
<sequence>MAQPTETYRRAFVDCDHPHISYGLSFSDACAKHVEATFKASKIYIFASKSLANNTDAVKKLEGALGDKVVGVREGMKPHTLWSECIEVAKDAQEKGAGLLVTIGSGSLTDAAKMIILILTNNAFSHSAISAWGTSYNSRTDLSPPTVPIISIPTSLAGGEYSDFVGSTNDTTQHKHNFGPKPPMGPSLIILDAHLSASTPASLWLSTGVRAVDHCVETYTSAHADAAAFSDAAKAGLAKLVPGLLRSCADPEDAEARFACMLGVRDAMAAVKNNVPLGASHGIGHQLGPLGVGHGETSCILLPAVCRWNAAHAGEAEKGAEFVVGRQRELVEVLWGEKEVAKVLEQRGLKREDVGLGDVLEAVVGALGLPGRLRERGVPREKFEELASSAVKDKWCQTSVVPVTREEQVVEILELAR</sequence>
<dbReference type="Gene3D" id="3.40.50.1970">
    <property type="match status" value="1"/>
</dbReference>
<evidence type="ECO:0000313" key="4">
    <source>
        <dbReference type="EMBL" id="KAF2141779.1"/>
    </source>
</evidence>